<protein>
    <recommendedName>
        <fullName evidence="4">PetM family of cytochrome b6f complex subunit 7</fullName>
    </recommendedName>
</protein>
<keyword evidence="3" id="KW-1185">Reference proteome</keyword>
<organism evidence="2 3">
    <name type="scientific">Lichenicola cladoniae</name>
    <dbReference type="NCBI Taxonomy" id="1484109"/>
    <lineage>
        <taxon>Bacteria</taxon>
        <taxon>Pseudomonadati</taxon>
        <taxon>Pseudomonadota</taxon>
        <taxon>Alphaproteobacteria</taxon>
        <taxon>Acetobacterales</taxon>
        <taxon>Acetobacteraceae</taxon>
        <taxon>Lichenicola</taxon>
    </lineage>
</organism>
<proteinExistence type="predicted"/>
<evidence type="ECO:0000313" key="3">
    <source>
        <dbReference type="Proteomes" id="UP000500767"/>
    </source>
</evidence>
<evidence type="ECO:0000256" key="1">
    <source>
        <dbReference type="SAM" id="Phobius"/>
    </source>
</evidence>
<dbReference type="RefSeq" id="WP_171835909.1">
    <property type="nucleotide sequence ID" value="NZ_CP053708.1"/>
</dbReference>
<dbReference type="Proteomes" id="UP000500767">
    <property type="component" value="Chromosome"/>
</dbReference>
<dbReference type="AlphaFoldDB" id="A0A6M8HNW8"/>
<feature type="transmembrane region" description="Helical" evidence="1">
    <location>
        <begin position="98"/>
        <end position="119"/>
    </location>
</feature>
<dbReference type="KEGG" id="lck:HN018_08825"/>
<keyword evidence="1" id="KW-0472">Membrane</keyword>
<keyword evidence="1" id="KW-1133">Transmembrane helix</keyword>
<evidence type="ECO:0000313" key="2">
    <source>
        <dbReference type="EMBL" id="QKE90139.1"/>
    </source>
</evidence>
<evidence type="ECO:0008006" key="4">
    <source>
        <dbReference type="Google" id="ProtNLM"/>
    </source>
</evidence>
<accession>A0A6M8HNW8</accession>
<reference evidence="2 3" key="1">
    <citation type="journal article" date="2014" name="World J. Microbiol. Biotechnol.">
        <title>Biodiversity and physiological characteristics of Antarctic and Arctic lichens-associated bacteria.</title>
        <authorList>
            <person name="Lee Y.M."/>
            <person name="Kim E.H."/>
            <person name="Lee H.K."/>
            <person name="Hong S.G."/>
        </authorList>
    </citation>
    <scope>NUCLEOTIDE SEQUENCE [LARGE SCALE GENOMIC DNA]</scope>
    <source>
        <strain evidence="2 3">PAMC 26569</strain>
    </source>
</reference>
<feature type="transmembrane region" description="Helical" evidence="1">
    <location>
        <begin position="25"/>
        <end position="48"/>
    </location>
</feature>
<dbReference type="EMBL" id="CP053708">
    <property type="protein sequence ID" value="QKE90139.1"/>
    <property type="molecule type" value="Genomic_DNA"/>
</dbReference>
<keyword evidence="1" id="KW-0812">Transmembrane</keyword>
<sequence>MQRSDAVLIPTSRNGRAKPGRNRLIAYRVLVAIAAACFVGAFAIAALAPFDLTLAGGLVRLDQTAASWLQPVMSEAGQAAFHPSWHIIVVPFLARPAWILPAMIGLISAGLAVTVGRVVGKQRV</sequence>
<gene>
    <name evidence="2" type="ORF">HN018_08825</name>
</gene>
<name>A0A6M8HNW8_9PROT</name>